<dbReference type="eggNOG" id="ENOG50325XR">
    <property type="taxonomic scope" value="Bacteria"/>
</dbReference>
<feature type="transmembrane region" description="Helical" evidence="1">
    <location>
        <begin position="131"/>
        <end position="148"/>
    </location>
</feature>
<keyword evidence="1" id="KW-0472">Membrane</keyword>
<protein>
    <submittedName>
        <fullName evidence="2">Uncharacterized protein</fullName>
    </submittedName>
</protein>
<keyword evidence="1" id="KW-0812">Transmembrane</keyword>
<gene>
    <name evidence="2" type="ORF">FD21_GL000662</name>
</gene>
<dbReference type="RefSeq" id="WP_056970931.1">
    <property type="nucleotide sequence ID" value="NZ_AYYX01000191.1"/>
</dbReference>
<dbReference type="NCBIfam" id="TIGR04145">
    <property type="entry name" value="Firmicu_CTERM"/>
    <property type="match status" value="1"/>
</dbReference>
<dbReference type="AlphaFoldDB" id="A0A0R2BQM5"/>
<keyword evidence="3" id="KW-1185">Reference proteome</keyword>
<sequence length="160" mass="16972">MEPVLEGGYTQLQPSGYTLTVGGISYSLDFNHNSSVSLNDGETKMISLGIYDSKTGSYVTLNGQAAVTKEKITQSLGDGSTIEGWADVVECAVPFSDLKGVSNTSGQIITLENTNLWTGKLETSGGTTHPVVLAGLGLGTALFGLWKLKKRKYNFSRGSK</sequence>
<organism evidence="2 3">
    <name type="scientific">Liquorilactobacillus vini DSM 20605</name>
    <dbReference type="NCBI Taxonomy" id="1133569"/>
    <lineage>
        <taxon>Bacteria</taxon>
        <taxon>Bacillati</taxon>
        <taxon>Bacillota</taxon>
        <taxon>Bacilli</taxon>
        <taxon>Lactobacillales</taxon>
        <taxon>Lactobacillaceae</taxon>
        <taxon>Liquorilactobacillus</taxon>
    </lineage>
</organism>
<evidence type="ECO:0000313" key="2">
    <source>
        <dbReference type="EMBL" id="KRM81498.1"/>
    </source>
</evidence>
<keyword evidence="1" id="KW-1133">Transmembrane helix</keyword>
<accession>A0A0R2BQM5</accession>
<comment type="caution">
    <text evidence="2">The sequence shown here is derived from an EMBL/GenBank/DDBJ whole genome shotgun (WGS) entry which is preliminary data.</text>
</comment>
<reference evidence="2 3" key="1">
    <citation type="journal article" date="2015" name="Genome Announc.">
        <title>Expanding the biotechnology potential of lactobacilli through comparative genomics of 213 strains and associated genera.</title>
        <authorList>
            <person name="Sun Z."/>
            <person name="Harris H.M."/>
            <person name="McCann A."/>
            <person name="Guo C."/>
            <person name="Argimon S."/>
            <person name="Zhang W."/>
            <person name="Yang X."/>
            <person name="Jeffery I.B."/>
            <person name="Cooney J.C."/>
            <person name="Kagawa T.F."/>
            <person name="Liu W."/>
            <person name="Song Y."/>
            <person name="Salvetti E."/>
            <person name="Wrobel A."/>
            <person name="Rasinkangas P."/>
            <person name="Parkhill J."/>
            <person name="Rea M.C."/>
            <person name="O'Sullivan O."/>
            <person name="Ritari J."/>
            <person name="Douillard F.P."/>
            <person name="Paul Ross R."/>
            <person name="Yang R."/>
            <person name="Briner A.E."/>
            <person name="Felis G.E."/>
            <person name="de Vos W.M."/>
            <person name="Barrangou R."/>
            <person name="Klaenhammer T.R."/>
            <person name="Caufield P.W."/>
            <person name="Cui Y."/>
            <person name="Zhang H."/>
            <person name="O'Toole P.W."/>
        </authorList>
    </citation>
    <scope>NUCLEOTIDE SEQUENCE [LARGE SCALE GENOMIC DNA]</scope>
    <source>
        <strain evidence="2 3">DSM 20605</strain>
    </source>
</reference>
<name>A0A0R2BQM5_9LACO</name>
<proteinExistence type="predicted"/>
<evidence type="ECO:0000256" key="1">
    <source>
        <dbReference type="SAM" id="Phobius"/>
    </source>
</evidence>
<dbReference type="InterPro" id="IPR026409">
    <property type="entry name" value="Firmicu_CTERM"/>
</dbReference>
<dbReference type="PATRIC" id="fig|1133569.4.peg.717"/>
<evidence type="ECO:0000313" key="3">
    <source>
        <dbReference type="Proteomes" id="UP000051576"/>
    </source>
</evidence>
<dbReference type="Proteomes" id="UP000051576">
    <property type="component" value="Unassembled WGS sequence"/>
</dbReference>
<dbReference type="EMBL" id="AYYX01000191">
    <property type="protein sequence ID" value="KRM81498.1"/>
    <property type="molecule type" value="Genomic_DNA"/>
</dbReference>